<feature type="transmembrane region" description="Helical" evidence="2">
    <location>
        <begin position="448"/>
        <end position="467"/>
    </location>
</feature>
<dbReference type="PANTHER" id="PTHR34980:SF2">
    <property type="entry name" value="INNER MEMBRANE PROTEIN YHAH-RELATED"/>
    <property type="match status" value="1"/>
</dbReference>
<dbReference type="RefSeq" id="WP_125980197.1">
    <property type="nucleotide sequence ID" value="NZ_QXGL01000002.1"/>
</dbReference>
<feature type="transmembrane region" description="Helical" evidence="2">
    <location>
        <begin position="345"/>
        <end position="363"/>
    </location>
</feature>
<gene>
    <name evidence="3" type="ORF">D2E25_0875</name>
</gene>
<feature type="transmembrane region" description="Helical" evidence="2">
    <location>
        <begin position="296"/>
        <end position="315"/>
    </location>
</feature>
<accession>A0A430FLC0</accession>
<organism evidence="3 4">
    <name type="scientific">Bifidobacterium goeldii</name>
    <dbReference type="NCBI Taxonomy" id="2306975"/>
    <lineage>
        <taxon>Bacteria</taxon>
        <taxon>Bacillati</taxon>
        <taxon>Actinomycetota</taxon>
        <taxon>Actinomycetes</taxon>
        <taxon>Bifidobacteriales</taxon>
        <taxon>Bifidobacteriaceae</taxon>
        <taxon>Bifidobacterium</taxon>
    </lineage>
</organism>
<sequence length="742" mass="79837">MGNFDDDGSIRPENDAVQKGEPRAREAYPQATATAATAAMPAMPTSTAPTQPPMHWATIGKPPLWAPWYGIGFGQAIVRFFRKTFVFDGRASRSEYWWGWLFSILLGVSIALAAYGVGAAFGIAGSDSSSVADMVVASSPLGQIASNVLSMVQLLLFIPNLSLSVRRLHDQNRRGWWVILPIIALIVGLIVMIATIIVMAIAGGDSEVSYNQAVVVSVLVFSGFYLLSELVSIMLMIGASDPRGARFDKPDYSIAMPPTGIANTTVAHTREAVRSGNSRVIAWCNRCIARWHELNFLKKTSIIAVVAQVVAIIIVPPDNPLQMLLSICWLAVSAAIPFAPRAMCIGGVIAALLVTFLPAQGWWASGNFALIALFLSLGYVMPRIVSVSLIASFSLLDAVSQLWLGAGSMGAGMVQGMMEMLNDLSQQSAIESGSTALTGHADAVMPQYSVIVFIATVLLDVMILGFLTMFGSAFRRTAEATERAVRTEQLIGRLTREQELAHMIHDSVSNDMSTIAMLAWRAKTVDDDTDMLDAIYERSHHALDRVHEVIDVLNGKRDIESIASDSDELQDIARAGSTADANQVAGANDGSDANDSSTAGTINGIDCVAAIEKYVEDEDRIMHMLGFAGAARVTGTCEHTVSSATHACIMGLLEEIYANIVRHGESTDGYQLFVTISDHVVTITEINPIPAQQHAALRNVRHGRGLKLQRDSIMQLGGTLNTSAQDGAWTLSAQIPLYLSRS</sequence>
<feature type="transmembrane region" description="Helical" evidence="2">
    <location>
        <begin position="175"/>
        <end position="202"/>
    </location>
</feature>
<evidence type="ECO:0000256" key="1">
    <source>
        <dbReference type="SAM" id="MobiDB-lite"/>
    </source>
</evidence>
<keyword evidence="2" id="KW-0812">Transmembrane</keyword>
<name>A0A430FLC0_9BIFI</name>
<dbReference type="Proteomes" id="UP000287533">
    <property type="component" value="Unassembled WGS sequence"/>
</dbReference>
<dbReference type="OrthoDB" id="3228207at2"/>
<dbReference type="EMBL" id="QXGL01000002">
    <property type="protein sequence ID" value="RSX53552.1"/>
    <property type="molecule type" value="Genomic_DNA"/>
</dbReference>
<dbReference type="Gene3D" id="3.30.565.10">
    <property type="entry name" value="Histidine kinase-like ATPase, C-terminal domain"/>
    <property type="match status" value="1"/>
</dbReference>
<keyword evidence="4" id="KW-1185">Reference proteome</keyword>
<dbReference type="Pfam" id="PF05656">
    <property type="entry name" value="DUF805"/>
    <property type="match status" value="1"/>
</dbReference>
<feature type="transmembrane region" description="Helical" evidence="2">
    <location>
        <begin position="101"/>
        <end position="124"/>
    </location>
</feature>
<reference evidence="3 4" key="1">
    <citation type="submission" date="2018-09" db="EMBL/GenBank/DDBJ databases">
        <title>Characterization of the phylogenetic diversity of five novel species belonging to the genus Bifidobacterium.</title>
        <authorList>
            <person name="Lugli G.A."/>
            <person name="Duranti S."/>
            <person name="Milani C."/>
        </authorList>
    </citation>
    <scope>NUCLEOTIDE SEQUENCE [LARGE SCALE GENOMIC DNA]</scope>
    <source>
        <strain evidence="3 4">2034B</strain>
    </source>
</reference>
<dbReference type="AlphaFoldDB" id="A0A430FLC0"/>
<feature type="transmembrane region" description="Helical" evidence="2">
    <location>
        <begin position="64"/>
        <end position="81"/>
    </location>
</feature>
<feature type="compositionally biased region" description="Basic and acidic residues" evidence="1">
    <location>
        <begin position="8"/>
        <end position="26"/>
    </location>
</feature>
<protein>
    <recommendedName>
        <fullName evidence="5">Histidine kinase</fullName>
    </recommendedName>
</protein>
<feature type="transmembrane region" description="Helical" evidence="2">
    <location>
        <begin position="144"/>
        <end position="163"/>
    </location>
</feature>
<dbReference type="InterPro" id="IPR008523">
    <property type="entry name" value="DUF805"/>
</dbReference>
<dbReference type="PANTHER" id="PTHR34980">
    <property type="entry name" value="INNER MEMBRANE PROTEIN-RELATED-RELATED"/>
    <property type="match status" value="1"/>
</dbReference>
<feature type="region of interest" description="Disordered" evidence="1">
    <location>
        <begin position="1"/>
        <end position="30"/>
    </location>
</feature>
<feature type="transmembrane region" description="Helical" evidence="2">
    <location>
        <begin position="321"/>
        <end position="338"/>
    </location>
</feature>
<proteinExistence type="predicted"/>
<dbReference type="GO" id="GO:0005886">
    <property type="term" value="C:plasma membrane"/>
    <property type="evidence" value="ECO:0007669"/>
    <property type="project" value="TreeGrafter"/>
</dbReference>
<evidence type="ECO:0000313" key="3">
    <source>
        <dbReference type="EMBL" id="RSX53552.1"/>
    </source>
</evidence>
<evidence type="ECO:0008006" key="5">
    <source>
        <dbReference type="Google" id="ProtNLM"/>
    </source>
</evidence>
<keyword evidence="2" id="KW-0472">Membrane</keyword>
<comment type="caution">
    <text evidence="3">The sequence shown here is derived from an EMBL/GenBank/DDBJ whole genome shotgun (WGS) entry which is preliminary data.</text>
</comment>
<feature type="transmembrane region" description="Helical" evidence="2">
    <location>
        <begin position="214"/>
        <end position="237"/>
    </location>
</feature>
<evidence type="ECO:0000313" key="4">
    <source>
        <dbReference type="Proteomes" id="UP000287533"/>
    </source>
</evidence>
<keyword evidence="2" id="KW-1133">Transmembrane helix</keyword>
<dbReference type="InterPro" id="IPR036890">
    <property type="entry name" value="HATPase_C_sf"/>
</dbReference>
<feature type="transmembrane region" description="Helical" evidence="2">
    <location>
        <begin position="369"/>
        <end position="390"/>
    </location>
</feature>
<evidence type="ECO:0000256" key="2">
    <source>
        <dbReference type="SAM" id="Phobius"/>
    </source>
</evidence>